<comment type="caution">
    <text evidence="1">The sequence shown here is derived from an EMBL/GenBank/DDBJ whole genome shotgun (WGS) entry which is preliminary data.</text>
</comment>
<evidence type="ECO:0000313" key="1">
    <source>
        <dbReference type="EMBL" id="MDQ0416064.1"/>
    </source>
</evidence>
<dbReference type="SUPFAM" id="SSF102588">
    <property type="entry name" value="LmbE-like"/>
    <property type="match status" value="1"/>
</dbReference>
<dbReference type="RefSeq" id="WP_307250161.1">
    <property type="nucleotide sequence ID" value="NZ_JAUSUV010000001.1"/>
</dbReference>
<organism evidence="1 2">
    <name type="scientific">Croceifilum oryzae</name>
    <dbReference type="NCBI Taxonomy" id="1553429"/>
    <lineage>
        <taxon>Bacteria</taxon>
        <taxon>Bacillati</taxon>
        <taxon>Bacillota</taxon>
        <taxon>Bacilli</taxon>
        <taxon>Bacillales</taxon>
        <taxon>Thermoactinomycetaceae</taxon>
        <taxon>Croceifilum</taxon>
    </lineage>
</organism>
<gene>
    <name evidence="1" type="ORF">J2Z48_000222</name>
</gene>
<dbReference type="PANTHER" id="PTHR12993:SF11">
    <property type="entry name" value="N-ACETYLGLUCOSAMINYL-PHOSPHATIDYLINOSITOL DE-N-ACETYLASE"/>
    <property type="match status" value="1"/>
</dbReference>
<dbReference type="Pfam" id="PF02585">
    <property type="entry name" value="PIG-L"/>
    <property type="match status" value="1"/>
</dbReference>
<sequence>MSKKARHLVIAPHHDDEILGCGGTMAKAIQNGEHVQVVILTKGDFSGMPGSAEESSALRKQECIEACKVLGVHDVIFLDEPDRSLVYSRRLVEQLVYLIQQFQPTVVYYPHREESDREHQVVNELMKESLLLCQSGFLGQKVDTIRCCLKYEVWTPMKSFQVVNNIEDFMDLKLKSLECYSSQLKLLKLKEGIYGLNSYRGMQTNLPFAEVFGL</sequence>
<evidence type="ECO:0000313" key="2">
    <source>
        <dbReference type="Proteomes" id="UP001238450"/>
    </source>
</evidence>
<dbReference type="Proteomes" id="UP001238450">
    <property type="component" value="Unassembled WGS sequence"/>
</dbReference>
<keyword evidence="2" id="KW-1185">Reference proteome</keyword>
<name>A0AAJ1TCV3_9BACL</name>
<reference evidence="1 2" key="1">
    <citation type="submission" date="2023-07" db="EMBL/GenBank/DDBJ databases">
        <title>Genomic Encyclopedia of Type Strains, Phase IV (KMG-IV): sequencing the most valuable type-strain genomes for metagenomic binning, comparative biology and taxonomic classification.</title>
        <authorList>
            <person name="Goeker M."/>
        </authorList>
    </citation>
    <scope>NUCLEOTIDE SEQUENCE [LARGE SCALE GENOMIC DNA]</scope>
    <source>
        <strain evidence="1 2">DSM 46876</strain>
    </source>
</reference>
<dbReference type="InterPro" id="IPR024078">
    <property type="entry name" value="LmbE-like_dom_sf"/>
</dbReference>
<dbReference type="GO" id="GO:0016811">
    <property type="term" value="F:hydrolase activity, acting on carbon-nitrogen (but not peptide) bonds, in linear amides"/>
    <property type="evidence" value="ECO:0007669"/>
    <property type="project" value="TreeGrafter"/>
</dbReference>
<dbReference type="AlphaFoldDB" id="A0AAJ1TCV3"/>
<dbReference type="Gene3D" id="3.40.50.10320">
    <property type="entry name" value="LmbE-like"/>
    <property type="match status" value="1"/>
</dbReference>
<protein>
    <submittedName>
        <fullName evidence="1">LmbE family N-acetylglucosaminyl deacetylase</fullName>
    </submittedName>
</protein>
<proteinExistence type="predicted"/>
<accession>A0AAJ1TCV3</accession>
<dbReference type="EMBL" id="JAUSUV010000001">
    <property type="protein sequence ID" value="MDQ0416064.1"/>
    <property type="molecule type" value="Genomic_DNA"/>
</dbReference>
<dbReference type="InterPro" id="IPR003737">
    <property type="entry name" value="GlcNAc_PI_deacetylase-related"/>
</dbReference>
<dbReference type="PANTHER" id="PTHR12993">
    <property type="entry name" value="N-ACETYLGLUCOSAMINYL-PHOSPHATIDYLINOSITOL DE-N-ACETYLASE-RELATED"/>
    <property type="match status" value="1"/>
</dbReference>